<dbReference type="InterPro" id="IPR039068">
    <property type="entry name" value="PqqC-like"/>
</dbReference>
<dbReference type="SMART" id="SM01236">
    <property type="entry name" value="Haem_oxygenase_2"/>
    <property type="match status" value="1"/>
</dbReference>
<dbReference type="InterPro" id="IPR016084">
    <property type="entry name" value="Haem_Oase-like_multi-hlx"/>
</dbReference>
<gene>
    <name evidence="2" type="primary">pqqC</name>
</gene>
<organism evidence="2">
    <name type="scientific">uncultured marine thaumarchaeote KM3_65_A09</name>
    <dbReference type="NCBI Taxonomy" id="1456223"/>
    <lineage>
        <taxon>Archaea</taxon>
        <taxon>Nitrososphaerota</taxon>
        <taxon>environmental samples</taxon>
    </lineage>
</organism>
<proteinExistence type="predicted"/>
<dbReference type="GO" id="GO:0033732">
    <property type="term" value="F:pyrroloquinoline-quinone synthase activity"/>
    <property type="evidence" value="ECO:0007669"/>
    <property type="project" value="UniProtKB-EC"/>
</dbReference>
<name>A0A075HBJ7_9ARCH</name>
<dbReference type="EMBL" id="KF900987">
    <property type="protein sequence ID" value="AIF13896.1"/>
    <property type="molecule type" value="Genomic_DNA"/>
</dbReference>
<dbReference type="Pfam" id="PF14518">
    <property type="entry name" value="Haem_oxygenas_2"/>
    <property type="match status" value="1"/>
</dbReference>
<dbReference type="PANTHER" id="PTHR40279">
    <property type="entry name" value="PQQC-LIKE PROTEIN"/>
    <property type="match status" value="1"/>
</dbReference>
<dbReference type="Gene3D" id="1.20.910.10">
    <property type="entry name" value="Heme oxygenase-like"/>
    <property type="match status" value="1"/>
</dbReference>
<evidence type="ECO:0000313" key="2">
    <source>
        <dbReference type="EMBL" id="AIF13896.1"/>
    </source>
</evidence>
<keyword evidence="1 2" id="KW-0560">Oxidoreductase</keyword>
<dbReference type="EC" id="1.3.3.11" evidence="2"/>
<protein>
    <submittedName>
        <fullName evidence="2">TENA/THI-4 domain-containing protein (PqqC)</fullName>
        <ecNumber evidence="2">1.3.3.11</ecNumber>
    </submittedName>
</protein>
<evidence type="ECO:0000256" key="1">
    <source>
        <dbReference type="ARBA" id="ARBA00023002"/>
    </source>
</evidence>
<reference evidence="2" key="1">
    <citation type="journal article" date="2014" name="Genome Biol. Evol.">
        <title>Pangenome evidence for extensive interdomain horizontal transfer affecting lineage core and shell genes in uncultured planktonic thaumarchaeota and euryarchaeota.</title>
        <authorList>
            <person name="Deschamps P."/>
            <person name="Zivanovic Y."/>
            <person name="Moreira D."/>
            <person name="Rodriguez-Valera F."/>
            <person name="Lopez-Garcia P."/>
        </authorList>
    </citation>
    <scope>NUCLEOTIDE SEQUENCE</scope>
</reference>
<dbReference type="PANTHER" id="PTHR40279:SF3">
    <property type="entry name" value="4-AMINOBENZOATE SYNTHASE"/>
    <property type="match status" value="1"/>
</dbReference>
<dbReference type="AlphaFoldDB" id="A0A075HBJ7"/>
<dbReference type="SUPFAM" id="SSF48613">
    <property type="entry name" value="Heme oxygenase-like"/>
    <property type="match status" value="1"/>
</dbReference>
<accession>A0A075HBJ7</accession>
<sequence>MVATKIFLSLKLAKTMSSLIQNIDRIIEERSLLNHPFYQAWSDGKLTREALTGYSKEYYQLVKAVPIFMTQLMDHVPSSLYDELDLHQQEEFSHIGMWERFASGLGVSRNDLLDYDGLYKTNHAISGMHHLMETLESGAAAMYAFEKEIPKISQIKLEGLAEFYGLTSEDVTKYFKEHMEADIRHTASWKKLIYSVTSGEHEAISAAESSITCQNLLLDSCYEEYC</sequence>